<reference evidence="1" key="1">
    <citation type="submission" date="2019-12" db="EMBL/GenBank/DDBJ databases">
        <title>Genome sequence of Babesia ovis.</title>
        <authorList>
            <person name="Yamagishi J."/>
            <person name="Sevinc F."/>
            <person name="Xuan X."/>
        </authorList>
    </citation>
    <scope>NUCLEOTIDE SEQUENCE</scope>
    <source>
        <strain evidence="1">Selcuk</strain>
    </source>
</reference>
<dbReference type="OrthoDB" id="365036at2759"/>
<dbReference type="EMBL" id="BLIY01000024">
    <property type="protein sequence ID" value="GFE55747.1"/>
    <property type="molecule type" value="Genomic_DNA"/>
</dbReference>
<dbReference type="Proteomes" id="UP001057455">
    <property type="component" value="Unassembled WGS sequence"/>
</dbReference>
<accession>A0A9W5TCJ7</accession>
<sequence length="173" mass="20425">MAEAPRAPSSVKKAPIVDNFALLFYDKDGHSDFVDKCKDEKGDVQLTEEELFRKKVYTTLERVEQVRDEITDKYLAKQLTEEKLCAQLYELKQQSRFNALNTQKKQAIKVNYQRKLLLCQKIYTLTVQLQTLYIELANMIEKRIEHTMEIHRISRLCVTALYEYKKRTKDTPV</sequence>
<name>A0A9W5TCJ7_BABOV</name>
<dbReference type="AlphaFoldDB" id="A0A9W5TCJ7"/>
<proteinExistence type="predicted"/>
<organism evidence="1 2">
    <name type="scientific">Babesia ovis</name>
    <dbReference type="NCBI Taxonomy" id="5869"/>
    <lineage>
        <taxon>Eukaryota</taxon>
        <taxon>Sar</taxon>
        <taxon>Alveolata</taxon>
        <taxon>Apicomplexa</taxon>
        <taxon>Aconoidasida</taxon>
        <taxon>Piroplasmida</taxon>
        <taxon>Babesiidae</taxon>
        <taxon>Babesia</taxon>
    </lineage>
</organism>
<evidence type="ECO:0000313" key="2">
    <source>
        <dbReference type="Proteomes" id="UP001057455"/>
    </source>
</evidence>
<protein>
    <submittedName>
        <fullName evidence="1">IMP-specific 5 -nucleotidase, putative</fullName>
    </submittedName>
</protein>
<comment type="caution">
    <text evidence="1">The sequence shown here is derived from an EMBL/GenBank/DDBJ whole genome shotgun (WGS) entry which is preliminary data.</text>
</comment>
<keyword evidence="2" id="KW-1185">Reference proteome</keyword>
<gene>
    <name evidence="1" type="ORF">BaOVIS_031510</name>
</gene>
<evidence type="ECO:0000313" key="1">
    <source>
        <dbReference type="EMBL" id="GFE55747.1"/>
    </source>
</evidence>